<protein>
    <recommendedName>
        <fullName evidence="9">DDE Tnp4 domain-containing protein</fullName>
    </recommendedName>
</protein>
<evidence type="ECO:0000259" key="9">
    <source>
        <dbReference type="Pfam" id="PF13359"/>
    </source>
</evidence>
<dbReference type="Pfam" id="PF13359">
    <property type="entry name" value="DDE_Tnp_4"/>
    <property type="match status" value="1"/>
</dbReference>
<gene>
    <name evidence="10" type="ORF">RI129_004732</name>
</gene>
<accession>A0AAN7ZQU8</accession>
<dbReference type="PANTHER" id="PTHR22930:SF85">
    <property type="entry name" value="GH03217P-RELATED"/>
    <property type="match status" value="1"/>
</dbReference>
<proteinExistence type="inferred from homology"/>
<keyword evidence="6" id="KW-0378">Hydrolase</keyword>
<dbReference type="InterPro" id="IPR027806">
    <property type="entry name" value="HARBI1_dom"/>
</dbReference>
<evidence type="ECO:0000256" key="6">
    <source>
        <dbReference type="ARBA" id="ARBA00022801"/>
    </source>
</evidence>
<keyword evidence="11" id="KW-1185">Reference proteome</keyword>
<dbReference type="PANTHER" id="PTHR22930">
    <property type="match status" value="1"/>
</dbReference>
<evidence type="ECO:0000256" key="2">
    <source>
        <dbReference type="ARBA" id="ARBA00004123"/>
    </source>
</evidence>
<name>A0AAN7ZQU8_9COLE</name>
<evidence type="ECO:0000256" key="4">
    <source>
        <dbReference type="ARBA" id="ARBA00022722"/>
    </source>
</evidence>
<comment type="caution">
    <text evidence="10">The sequence shown here is derived from an EMBL/GenBank/DDBJ whole genome shotgun (WGS) entry which is preliminary data.</text>
</comment>
<comment type="cofactor">
    <cofactor evidence="1">
        <name>a divalent metal cation</name>
        <dbReference type="ChEBI" id="CHEBI:60240"/>
    </cofactor>
</comment>
<dbReference type="InterPro" id="IPR045249">
    <property type="entry name" value="HARBI1-like"/>
</dbReference>
<dbReference type="GO" id="GO:0046872">
    <property type="term" value="F:metal ion binding"/>
    <property type="evidence" value="ECO:0007669"/>
    <property type="project" value="UniProtKB-KW"/>
</dbReference>
<comment type="subcellular location">
    <subcellularLocation>
        <location evidence="2">Nucleus</location>
    </subcellularLocation>
</comment>
<keyword evidence="4" id="KW-0540">Nuclease</keyword>
<dbReference type="EMBL" id="JAVRBK010000003">
    <property type="protein sequence ID" value="KAK5646268.1"/>
    <property type="molecule type" value="Genomic_DNA"/>
</dbReference>
<evidence type="ECO:0000256" key="8">
    <source>
        <dbReference type="SAM" id="MobiDB-lite"/>
    </source>
</evidence>
<reference evidence="10 11" key="1">
    <citation type="journal article" date="2024" name="Insects">
        <title>An Improved Chromosome-Level Genome Assembly of the Firefly Pyrocoelia pectoralis.</title>
        <authorList>
            <person name="Fu X."/>
            <person name="Meyer-Rochow V.B."/>
            <person name="Ballantyne L."/>
            <person name="Zhu X."/>
        </authorList>
    </citation>
    <scope>NUCLEOTIDE SEQUENCE [LARGE SCALE GENOMIC DNA]</scope>
    <source>
        <strain evidence="10">XCY_ONT2</strain>
    </source>
</reference>
<sequence length="303" mass="33998">MSIANLFGIGRTTVGEIVRDFCKVIISKLQNIYICTYPMTQTKLKEIITGFEKLGFPQCAGAIDGCHIEVCPPKESAVDYYNYKGWYSVILLAVSDHRCNFTYVNVGSPGRNNDSHIYETSAIKTEHATNKIYINNSRIINGVSIPVFLIGDSAFKLSSYLIKPYPYRIEQPESEKLFNYQLSKCRRVIENTFGQLKARYRRLLKGLEVHIENVSSIIIACCILNNFCNAHNDDIPQHWLNISENQPTFTTIIGNADIPGNQVRNTIAKYFNEDEVIEEVEGMDVSEANGSDPGASIVASDSD</sequence>
<dbReference type="Proteomes" id="UP001329430">
    <property type="component" value="Chromosome 3"/>
</dbReference>
<evidence type="ECO:0000313" key="11">
    <source>
        <dbReference type="Proteomes" id="UP001329430"/>
    </source>
</evidence>
<organism evidence="10 11">
    <name type="scientific">Pyrocoelia pectoralis</name>
    <dbReference type="NCBI Taxonomy" id="417401"/>
    <lineage>
        <taxon>Eukaryota</taxon>
        <taxon>Metazoa</taxon>
        <taxon>Ecdysozoa</taxon>
        <taxon>Arthropoda</taxon>
        <taxon>Hexapoda</taxon>
        <taxon>Insecta</taxon>
        <taxon>Pterygota</taxon>
        <taxon>Neoptera</taxon>
        <taxon>Endopterygota</taxon>
        <taxon>Coleoptera</taxon>
        <taxon>Polyphaga</taxon>
        <taxon>Elateriformia</taxon>
        <taxon>Elateroidea</taxon>
        <taxon>Lampyridae</taxon>
        <taxon>Lampyrinae</taxon>
        <taxon>Pyrocoelia</taxon>
    </lineage>
</organism>
<evidence type="ECO:0000256" key="1">
    <source>
        <dbReference type="ARBA" id="ARBA00001968"/>
    </source>
</evidence>
<evidence type="ECO:0000256" key="3">
    <source>
        <dbReference type="ARBA" id="ARBA00006958"/>
    </source>
</evidence>
<dbReference type="GO" id="GO:0005634">
    <property type="term" value="C:nucleus"/>
    <property type="evidence" value="ECO:0007669"/>
    <property type="project" value="UniProtKB-SubCell"/>
</dbReference>
<dbReference type="GO" id="GO:0016787">
    <property type="term" value="F:hydrolase activity"/>
    <property type="evidence" value="ECO:0007669"/>
    <property type="project" value="UniProtKB-KW"/>
</dbReference>
<keyword evidence="7" id="KW-0539">Nucleus</keyword>
<comment type="similarity">
    <text evidence="3">Belongs to the HARBI1 family.</text>
</comment>
<feature type="region of interest" description="Disordered" evidence="8">
    <location>
        <begin position="284"/>
        <end position="303"/>
    </location>
</feature>
<feature type="domain" description="DDE Tnp4" evidence="9">
    <location>
        <begin position="63"/>
        <end position="226"/>
    </location>
</feature>
<evidence type="ECO:0000256" key="5">
    <source>
        <dbReference type="ARBA" id="ARBA00022723"/>
    </source>
</evidence>
<keyword evidence="5" id="KW-0479">Metal-binding</keyword>
<dbReference type="AlphaFoldDB" id="A0AAN7ZQU8"/>
<evidence type="ECO:0000256" key="7">
    <source>
        <dbReference type="ARBA" id="ARBA00023242"/>
    </source>
</evidence>
<dbReference type="GO" id="GO:0004518">
    <property type="term" value="F:nuclease activity"/>
    <property type="evidence" value="ECO:0007669"/>
    <property type="project" value="UniProtKB-KW"/>
</dbReference>
<evidence type="ECO:0000313" key="10">
    <source>
        <dbReference type="EMBL" id="KAK5646268.1"/>
    </source>
</evidence>